<reference evidence="2" key="1">
    <citation type="submission" date="2016-10" db="EMBL/GenBank/DDBJ databases">
        <authorList>
            <person name="Varghese N."/>
            <person name="Submissions S."/>
        </authorList>
    </citation>
    <scope>NUCLEOTIDE SEQUENCE [LARGE SCALE GENOMIC DNA]</scope>
    <source>
        <strain evidence="2">DSM 22329</strain>
    </source>
</reference>
<name>A0A1H0U0F4_9MICO</name>
<sequence>MPDHDALGEPQARDPWNFTRLLYDLEASEIDLPHVVICRAPGADVDSFSGPYPSALEALMAAEIQNRVERAAGGVGEVTFHVAAIYPPFETPRLPPGGVGDCVAGGRADAARPVDGAVPTAGPAPDPTHRISGWLSRIADVIHTRHRHQRA</sequence>
<evidence type="ECO:0000313" key="2">
    <source>
        <dbReference type="Proteomes" id="UP000199077"/>
    </source>
</evidence>
<dbReference type="AlphaFoldDB" id="A0A1H0U0F4"/>
<protein>
    <submittedName>
        <fullName evidence="1">Uncharacterized protein</fullName>
    </submittedName>
</protein>
<keyword evidence="2" id="KW-1185">Reference proteome</keyword>
<gene>
    <name evidence="1" type="ORF">SAMN04489867_3061</name>
</gene>
<organism evidence="1 2">
    <name type="scientific">Pedococcus dokdonensis</name>
    <dbReference type="NCBI Taxonomy" id="443156"/>
    <lineage>
        <taxon>Bacteria</taxon>
        <taxon>Bacillati</taxon>
        <taxon>Actinomycetota</taxon>
        <taxon>Actinomycetes</taxon>
        <taxon>Micrococcales</taxon>
        <taxon>Intrasporangiaceae</taxon>
        <taxon>Pedococcus</taxon>
    </lineage>
</organism>
<accession>A0A1H0U0F4</accession>
<dbReference type="OrthoDB" id="4874949at2"/>
<dbReference type="EMBL" id="LT629711">
    <property type="protein sequence ID" value="SDP59530.1"/>
    <property type="molecule type" value="Genomic_DNA"/>
</dbReference>
<dbReference type="RefSeq" id="WP_091787324.1">
    <property type="nucleotide sequence ID" value="NZ_LT629711.1"/>
</dbReference>
<evidence type="ECO:0000313" key="1">
    <source>
        <dbReference type="EMBL" id="SDP59530.1"/>
    </source>
</evidence>
<proteinExistence type="predicted"/>
<dbReference type="Proteomes" id="UP000199077">
    <property type="component" value="Chromosome I"/>
</dbReference>